<dbReference type="AlphaFoldDB" id="A0A150ISG8"/>
<name>A0A150ISG8_9EURY</name>
<sequence length="154" mass="17213">MKLSKNFTLEEFTKSQVAIRHGIPNTPSPEEIENLKALCENIIQPVRDHLGEAIFISSGYRSQALNTAIGGALGSQHQKGEAADLESRDNSKLFFAILSNGNFDQLIWEFGDDNAPAWVHVSYRRDGKNRGQIFRALKSPSGHTKYIPFSINRI</sequence>
<dbReference type="SUPFAM" id="SSF55166">
    <property type="entry name" value="Hedgehog/DD-peptidase"/>
    <property type="match status" value="1"/>
</dbReference>
<evidence type="ECO:0000313" key="4">
    <source>
        <dbReference type="Proteomes" id="UP000075398"/>
    </source>
</evidence>
<feature type="domain" description="Peptidase M15A C-terminal" evidence="1">
    <location>
        <begin position="5"/>
        <end position="121"/>
    </location>
</feature>
<dbReference type="EMBL" id="LNGC01000004">
    <property type="protein sequence ID" value="KYC53523.1"/>
    <property type="molecule type" value="Genomic_DNA"/>
</dbReference>
<dbReference type="InterPro" id="IPR013230">
    <property type="entry name" value="Peptidase_M15A_C"/>
</dbReference>
<accession>A0A150ISG8</accession>
<dbReference type="Proteomes" id="UP000075398">
    <property type="component" value="Unassembled WGS sequence"/>
</dbReference>
<dbReference type="Proteomes" id="UP000091929">
    <property type="component" value="Unassembled WGS sequence"/>
</dbReference>
<dbReference type="Pfam" id="PF08291">
    <property type="entry name" value="Peptidase_M15_3"/>
    <property type="match status" value="1"/>
</dbReference>
<gene>
    <name evidence="3" type="ORF">AMQ22_00194</name>
    <name evidence="2" type="ORF">APG11_00847</name>
</gene>
<evidence type="ECO:0000259" key="1">
    <source>
        <dbReference type="Pfam" id="PF08291"/>
    </source>
</evidence>
<evidence type="ECO:0000313" key="5">
    <source>
        <dbReference type="Proteomes" id="UP000091929"/>
    </source>
</evidence>
<dbReference type="Gene3D" id="3.30.1380.10">
    <property type="match status" value="1"/>
</dbReference>
<reference evidence="4 5" key="1">
    <citation type="journal article" date="2016" name="ISME J.">
        <title>Chasing the elusive Euryarchaeota class WSA2: genomes reveal a uniquely fastidious methyl-reducing methanogen.</title>
        <authorList>
            <person name="Nobu M.K."/>
            <person name="Narihiro T."/>
            <person name="Kuroda K."/>
            <person name="Mei R."/>
            <person name="Liu W.T."/>
        </authorList>
    </citation>
    <scope>NUCLEOTIDE SEQUENCE [LARGE SCALE GENOMIC DNA]</scope>
    <source>
        <strain evidence="2">B15fssc0709_Meth_Bin003</strain>
        <strain evidence="3">U1lsi0528_Bin055</strain>
    </source>
</reference>
<dbReference type="EMBL" id="LNGF01000015">
    <property type="protein sequence ID" value="KYC47872.1"/>
    <property type="molecule type" value="Genomic_DNA"/>
</dbReference>
<proteinExistence type="predicted"/>
<evidence type="ECO:0000313" key="2">
    <source>
        <dbReference type="EMBL" id="KYC47872.1"/>
    </source>
</evidence>
<organism evidence="2 5">
    <name type="scientific">Candidatus Methanofastidiosum methylothiophilum</name>
    <dbReference type="NCBI Taxonomy" id="1705564"/>
    <lineage>
        <taxon>Archaea</taxon>
        <taxon>Methanobacteriati</taxon>
        <taxon>Methanobacteriota</taxon>
        <taxon>Stenosarchaea group</taxon>
        <taxon>Candidatus Methanofastidiosia</taxon>
        <taxon>Candidatus Methanofastidiosales</taxon>
        <taxon>Candidatus Methanofastidiosaceae</taxon>
        <taxon>Candidatus Methanofastidiosum</taxon>
    </lineage>
</organism>
<dbReference type="InterPro" id="IPR009045">
    <property type="entry name" value="Zn_M74/Hedgehog-like"/>
</dbReference>
<evidence type="ECO:0000313" key="3">
    <source>
        <dbReference type="EMBL" id="KYC53523.1"/>
    </source>
</evidence>
<accession>A0A150J8E0</accession>
<comment type="caution">
    <text evidence="2">The sequence shown here is derived from an EMBL/GenBank/DDBJ whole genome shotgun (WGS) entry which is preliminary data.</text>
</comment>
<protein>
    <submittedName>
        <fullName evidence="2">Peptidase M15</fullName>
    </submittedName>
</protein>